<protein>
    <submittedName>
        <fullName evidence="2">Uncharacterized protein</fullName>
    </submittedName>
</protein>
<evidence type="ECO:0000313" key="2">
    <source>
        <dbReference type="EMBL" id="CCO37428.1"/>
    </source>
</evidence>
<dbReference type="HOGENOM" id="CLU_019194_0_0_1"/>
<comment type="caution">
    <text evidence="2">The sequence shown here is derived from an EMBL/GenBank/DDBJ whole genome shotgun (WGS) entry which is preliminary data.</text>
</comment>
<evidence type="ECO:0000256" key="1">
    <source>
        <dbReference type="SAM" id="MobiDB-lite"/>
    </source>
</evidence>
<reference evidence="2 3" key="1">
    <citation type="journal article" date="2013" name="J. Biotechnol.">
        <title>Establishment and interpretation of the genome sequence of the phytopathogenic fungus Rhizoctonia solani AG1-IB isolate 7/3/14.</title>
        <authorList>
            <person name="Wibberg D.W."/>
            <person name="Jelonek L.J."/>
            <person name="Rupp O.R."/>
            <person name="Hennig M.H."/>
            <person name="Eikmeyer F.E."/>
            <person name="Goesmann A.G."/>
            <person name="Hartmann A.H."/>
            <person name="Borriss R.B."/>
            <person name="Grosch R.G."/>
            <person name="Puehler A.P."/>
            <person name="Schlueter A.S."/>
        </authorList>
    </citation>
    <scope>NUCLEOTIDE SEQUENCE [LARGE SCALE GENOMIC DNA]</scope>
    <source>
        <strain evidence="3">AG1-IB / isolate 7/3/14</strain>
    </source>
</reference>
<name>M5CBR5_THACB</name>
<sequence length="504" mass="55989">MPCGPVALKTYKLLIESVTDVLVHVVESSKKDDVYGSFLQVEGTVLLVPESLSPKIEIPGESSWVVHVGWPASEMQYIVQQKNHHAQNNIIIACSSDQSLYQSGDIIMNMTEPWPKDGASFRASVSILRPLYEAMLSEIPLEMKEHVYQDWMQFHGIHGPRQVKTWSPITIVERANSYLSEVMQWGREYEGGLPFPEVSAGFVAQNGLELAVQQGILTVETDSDPDEPPTTPRPESMDTQTEFYPTTGHTYFALDEEFDVIPLICFLSEQYGKVICFLEGQGSLPSYQKLFHKITKRLVIFPSTINDKPAVEEAVVQFLTESTPVILLLAVNTKNLPAVLKQGSVDCCIYWGFSNPLKQAKKNRDLINCATSIVILMKSQEGSIKSSYGVTIHPSAGINLDRTKDSIMATTRNKTKSALLSTKGVVDSLYGSRLYVLGFSSRKKGAEETVRQLNRYAARALLHGEPEDGSEIFPPVAGRPKAYKKLVEKFDLQAAVDAGLLRLK</sequence>
<proteinExistence type="predicted"/>
<accession>M5CBR5</accession>
<gene>
    <name evidence="2" type="ORF">BN14_11584</name>
</gene>
<feature type="region of interest" description="Disordered" evidence="1">
    <location>
        <begin position="219"/>
        <end position="241"/>
    </location>
</feature>
<organism evidence="2 3">
    <name type="scientific">Thanatephorus cucumeris (strain AG1-IB / isolate 7/3/14)</name>
    <name type="common">Lettuce bottom rot fungus</name>
    <name type="synonym">Rhizoctonia solani</name>
    <dbReference type="NCBI Taxonomy" id="1108050"/>
    <lineage>
        <taxon>Eukaryota</taxon>
        <taxon>Fungi</taxon>
        <taxon>Dikarya</taxon>
        <taxon>Basidiomycota</taxon>
        <taxon>Agaricomycotina</taxon>
        <taxon>Agaricomycetes</taxon>
        <taxon>Cantharellales</taxon>
        <taxon>Ceratobasidiaceae</taxon>
        <taxon>Rhizoctonia</taxon>
        <taxon>Rhizoctonia solani AG-1</taxon>
    </lineage>
</organism>
<evidence type="ECO:0000313" key="3">
    <source>
        <dbReference type="Proteomes" id="UP000012065"/>
    </source>
</evidence>
<dbReference type="Proteomes" id="UP000012065">
    <property type="component" value="Unassembled WGS sequence"/>
</dbReference>
<dbReference type="AlphaFoldDB" id="M5CBR5"/>
<dbReference type="EMBL" id="CAOJ01017139">
    <property type="protein sequence ID" value="CCO37428.1"/>
    <property type="molecule type" value="Genomic_DNA"/>
</dbReference>